<protein>
    <submittedName>
        <fullName evidence="2">Uncharacterized protein</fullName>
    </submittedName>
</protein>
<feature type="transmembrane region" description="Helical" evidence="1">
    <location>
        <begin position="32"/>
        <end position="49"/>
    </location>
</feature>
<evidence type="ECO:0000313" key="2">
    <source>
        <dbReference type="EMBL" id="MDQ2095313.1"/>
    </source>
</evidence>
<dbReference type="AlphaFoldDB" id="A0AAJ1UD44"/>
<reference evidence="2" key="2">
    <citation type="submission" date="2023-04" db="EMBL/GenBank/DDBJ databases">
        <title>'Rhodoalgimonas zhirmunskyi' gen. nov., isolated from a red alga.</title>
        <authorList>
            <person name="Nedashkovskaya O.I."/>
            <person name="Otstavnykh N.Y."/>
            <person name="Bystritskaya E.P."/>
            <person name="Balabanova L.A."/>
            <person name="Isaeva M.P."/>
        </authorList>
    </citation>
    <scope>NUCLEOTIDE SEQUENCE</scope>
    <source>
        <strain evidence="2">10Alg 79</strain>
    </source>
</reference>
<dbReference type="EMBL" id="JANFFA010000004">
    <property type="protein sequence ID" value="MDQ2095313.1"/>
    <property type="molecule type" value="Genomic_DNA"/>
</dbReference>
<proteinExistence type="predicted"/>
<dbReference type="Proteomes" id="UP001227162">
    <property type="component" value="Unassembled WGS sequence"/>
</dbReference>
<evidence type="ECO:0000256" key="1">
    <source>
        <dbReference type="SAM" id="Phobius"/>
    </source>
</evidence>
<evidence type="ECO:0000313" key="3">
    <source>
        <dbReference type="Proteomes" id="UP001227162"/>
    </source>
</evidence>
<comment type="caution">
    <text evidence="2">The sequence shown here is derived from an EMBL/GenBank/DDBJ whole genome shotgun (WGS) entry which is preliminary data.</text>
</comment>
<keyword evidence="3" id="KW-1185">Reference proteome</keyword>
<accession>A0AAJ1UD44</accession>
<organism evidence="2 3">
    <name type="scientific">Rhodalgimonas zhirmunskyi</name>
    <dbReference type="NCBI Taxonomy" id="2964767"/>
    <lineage>
        <taxon>Bacteria</taxon>
        <taxon>Pseudomonadati</taxon>
        <taxon>Pseudomonadota</taxon>
        <taxon>Alphaproteobacteria</taxon>
        <taxon>Rhodobacterales</taxon>
        <taxon>Roseobacteraceae</taxon>
        <taxon>Rhodalgimonas</taxon>
    </lineage>
</organism>
<gene>
    <name evidence="2" type="ORF">NOI20_14435</name>
</gene>
<sequence>MDAVRLLPILGGALFLVPLLWGGGETASAAALHYIFGVWIVLIVLAGLLSRAVRRAGWRDPAAPDRGPR</sequence>
<reference evidence="2" key="1">
    <citation type="submission" date="2022-07" db="EMBL/GenBank/DDBJ databases">
        <authorList>
            <person name="Otstavnykh N."/>
            <person name="Isaeva M."/>
            <person name="Bystritskaya E."/>
        </authorList>
    </citation>
    <scope>NUCLEOTIDE SEQUENCE</scope>
    <source>
        <strain evidence="2">10Alg 79</strain>
    </source>
</reference>
<keyword evidence="1" id="KW-0812">Transmembrane</keyword>
<keyword evidence="1" id="KW-1133">Transmembrane helix</keyword>
<name>A0AAJ1UD44_9RHOB</name>
<keyword evidence="1" id="KW-0472">Membrane</keyword>